<dbReference type="InterPro" id="IPR024751">
    <property type="entry name" value="VESA1"/>
</dbReference>
<comment type="caution">
    <text evidence="2">The sequence shown here is derived from an EMBL/GenBank/DDBJ whole genome shotgun (WGS) entry which is preliminary data.</text>
</comment>
<dbReference type="Pfam" id="PF12785">
    <property type="entry name" value="VESA1_N"/>
    <property type="match status" value="2"/>
</dbReference>
<evidence type="ECO:0000313" key="2">
    <source>
        <dbReference type="EMBL" id="GIX61156.1"/>
    </source>
</evidence>
<dbReference type="Proteomes" id="UP001497744">
    <property type="component" value="Unassembled WGS sequence"/>
</dbReference>
<evidence type="ECO:0000256" key="1">
    <source>
        <dbReference type="SAM" id="Phobius"/>
    </source>
</evidence>
<name>A0AAV4LMA3_BABCB</name>
<accession>A0AAV4LMA3</accession>
<dbReference type="RefSeq" id="XP_067713227.1">
    <property type="nucleotide sequence ID" value="XM_067857126.1"/>
</dbReference>
<gene>
    <name evidence="2" type="ORF">BcabD6B2_05910</name>
</gene>
<keyword evidence="1" id="KW-0812">Transmembrane</keyword>
<dbReference type="AlphaFoldDB" id="A0AAV4LMA3"/>
<keyword evidence="1" id="KW-0472">Membrane</keyword>
<feature type="transmembrane region" description="Helical" evidence="1">
    <location>
        <begin position="195"/>
        <end position="216"/>
    </location>
</feature>
<dbReference type="EMBL" id="BPLF01000001">
    <property type="protein sequence ID" value="GIX61156.1"/>
    <property type="molecule type" value="Genomic_DNA"/>
</dbReference>
<evidence type="ECO:0000313" key="3">
    <source>
        <dbReference type="Proteomes" id="UP001497744"/>
    </source>
</evidence>
<keyword evidence="3" id="KW-1185">Reference proteome</keyword>
<dbReference type="GeneID" id="94192639"/>
<proteinExistence type="predicted"/>
<organism evidence="2 3">
    <name type="scientific">Babesia caballi</name>
    <dbReference type="NCBI Taxonomy" id="5871"/>
    <lineage>
        <taxon>Eukaryota</taxon>
        <taxon>Sar</taxon>
        <taxon>Alveolata</taxon>
        <taxon>Apicomplexa</taxon>
        <taxon>Aconoidasida</taxon>
        <taxon>Piroplasmida</taxon>
        <taxon>Babesiidae</taxon>
        <taxon>Babesia</taxon>
    </lineage>
</organism>
<keyword evidence="1" id="KW-1133">Transmembrane helix</keyword>
<protein>
    <submittedName>
        <fullName evidence="2">Variant erythrocyte surface antigen-1 family protein</fullName>
    </submittedName>
</protein>
<sequence length="1166" mass="127875">MSEPKKILTDPPKNLKEAIDWVLRVSGMDSVQKDDSEGQEAIKGLAKELIKLLNSDPKDVADGVLRVMGKSITALADKLGKETEQVSAWKDHVQRKPFKVLEAYLRTFNENLENVRDYGSRVSEEQLGKLKRWLIGEPSGAITQLADGLKTFIGWQSGQVGSNGIGKQSSYKSPYNKSEATWNALKNKDTDKVNCALIFLGIAPMLFYGLTYLYWWCEGQDGWSGQNFTNGSSTLSKFMTTIGFENKYLNDSQSTGQKVAGVLKTAFAEFHTEYEAAKKAPQTINSQNSNDPSYAYFIDHYERRARALSPSNSDSPLKSCFAIASPLFTPNPPHRVQSTSPDTPSFLGYSGLGALAGGAYGFNLGGLGSFVSTLLACPLSASVDLSLRCPSNLKDAIDWILRATGKDRGGSGSDNSQKLAKAITEMPDFNEAIKAAVEKLKDSGSDDVSKALGNLKEPRTLDEIIKKLAEGLGIFIGYNKNNNGIIEANRGIGRSNDPSERLRDAIWGFLADMIGTFDRYKKHTNLVLEGVNSDALKGQIGNGLKTFETAVGKLDRLSEKSNPQKIDKVVQQLKEVNALKQNKSVLAQLAFAFKTYLGNLFKQVEEDSNIKSAQLKQQDDVKNLVTQVKNTITNVVNQLTSTSAQSPLDLRKDGNGIGKHIDDAWKTLTSLSVTMSAIPRTSPVANVLCIAVFNATKGLLTQLMLCYQSSYNGVTTDVLTSSTSTEAAKCAKIFLACLPLIFSNLQHLYWKCKHDNSKGGWKEMHLNGSGNEGSALKHFMDLMTFSSVRLNGTMTGERVESVMRTSFAEFSTAASGQSYADFLKKFKTTGIEAWKTNHNTAKNDHYLSGLYLCSTSYFRHQHQMKAAQARPPSSIREMLYWLMCLTATPQFGDLLGHIDNVVGTNFHVAVSWSSRNDDTLTADKVTSYILSTCYASPSVLNIIQGSVPPNESNDKPWLHELYSNDAFRFMYPSSGAALFYALSDYTYALQFQLTFLYKQCEDMYSNTCGWQFCTFGKTVNQSTASQIVETHICSVGCTTDGHKGSDHGKDYCKHDGCGENTKASPLQAFLTDKLKGFSRSHPSNPSSHIGSCSGVLCHVPMGFDGKLCAEASSGLNIAYALGSFCGGFNTPLRQLSEKLGCLTKRTPRTLGDLFGFTWHLKGQLFG</sequence>
<reference evidence="2 3" key="1">
    <citation type="submission" date="2021-06" db="EMBL/GenBank/DDBJ databases">
        <title>Genome sequence of Babesia caballi.</title>
        <authorList>
            <person name="Yamagishi J."/>
            <person name="Kidaka T."/>
            <person name="Ochi A."/>
        </authorList>
    </citation>
    <scope>NUCLEOTIDE SEQUENCE [LARGE SCALE GENOMIC DNA]</scope>
    <source>
        <strain evidence="2">USDA-D6B2</strain>
    </source>
</reference>